<evidence type="ECO:0000256" key="29">
    <source>
        <dbReference type="ARBA" id="ARBA00022806"/>
    </source>
</evidence>
<feature type="transmembrane region" description="Helical" evidence="63">
    <location>
        <begin position="718"/>
        <end position="741"/>
    </location>
</feature>
<dbReference type="Proteomes" id="UP000144538">
    <property type="component" value="Genome"/>
</dbReference>
<evidence type="ECO:0000256" key="9">
    <source>
        <dbReference type="ARBA" id="ARBA00020107"/>
    </source>
</evidence>
<evidence type="ECO:0000256" key="41">
    <source>
        <dbReference type="ARBA" id="ARBA00022989"/>
    </source>
</evidence>
<dbReference type="Pfam" id="PF00998">
    <property type="entry name" value="RdRP_3"/>
    <property type="match status" value="1"/>
</dbReference>
<keyword evidence="52" id="KW-0922">Interferon antiviral system evasion</keyword>
<dbReference type="Pfam" id="PF01001">
    <property type="entry name" value="HCV_NS4b"/>
    <property type="match status" value="1"/>
</dbReference>
<dbReference type="EMBL" id="KC796086">
    <property type="protein sequence ID" value="AGK41016.1"/>
    <property type="molecule type" value="Genomic_RNA"/>
</dbReference>
<dbReference type="GO" id="GO:0004197">
    <property type="term" value="F:cysteine-type endopeptidase activity"/>
    <property type="evidence" value="ECO:0007669"/>
    <property type="project" value="InterPro"/>
</dbReference>
<accession>M9ZU40</accession>
<dbReference type="InterPro" id="IPR000745">
    <property type="entry name" value="HCV_NS4a"/>
</dbReference>
<dbReference type="Gene3D" id="1.10.820.10">
    <property type="entry name" value="RNA Helicase Chain A , domain 3"/>
    <property type="match status" value="1"/>
</dbReference>
<dbReference type="GO" id="GO:0003968">
    <property type="term" value="F:RNA-directed RNA polymerase activity"/>
    <property type="evidence" value="ECO:0007669"/>
    <property type="project" value="UniProtKB-KW"/>
</dbReference>
<dbReference type="GO" id="GO:0039654">
    <property type="term" value="P:fusion of virus membrane with host endosome membrane"/>
    <property type="evidence" value="ECO:0007669"/>
    <property type="project" value="UniProtKB-KW"/>
</dbReference>
<dbReference type="Pfam" id="PF08300">
    <property type="entry name" value="HCV_NS5a_1a"/>
    <property type="match status" value="1"/>
</dbReference>
<keyword evidence="47" id="KW-0564">Palmitate</keyword>
<dbReference type="GO" id="GO:0019087">
    <property type="term" value="P:symbiont-mediated transformation of host cell"/>
    <property type="evidence" value="ECO:0007669"/>
    <property type="project" value="InterPro"/>
</dbReference>
<dbReference type="GO" id="GO:0039502">
    <property type="term" value="P:symbiont-mediated suppression of host type I interferon-mediated signaling pathway"/>
    <property type="evidence" value="ECO:0007669"/>
    <property type="project" value="UniProtKB-KW"/>
</dbReference>
<dbReference type="Gene3D" id="3.30.70.270">
    <property type="match status" value="2"/>
</dbReference>
<dbReference type="InterPro" id="IPR004109">
    <property type="entry name" value="HepC_NS3_protease"/>
</dbReference>
<evidence type="ECO:0000256" key="42">
    <source>
        <dbReference type="ARBA" id="ARBA00023015"/>
    </source>
</evidence>
<dbReference type="SUPFAM" id="SSF56672">
    <property type="entry name" value="DNA/RNA polymerases"/>
    <property type="match status" value="1"/>
</dbReference>
<dbReference type="SUPFAM" id="SSF52540">
    <property type="entry name" value="P-loop containing nucleoside triphosphate hydrolases"/>
    <property type="match status" value="2"/>
</dbReference>
<dbReference type="InterPro" id="IPR002166">
    <property type="entry name" value="RNA_pol_HCV"/>
</dbReference>
<evidence type="ECO:0000256" key="10">
    <source>
        <dbReference type="ARBA" id="ARBA00022448"/>
    </source>
</evidence>
<evidence type="ECO:0000256" key="51">
    <source>
        <dbReference type="ARBA" id="ARBA00023200"/>
    </source>
</evidence>
<evidence type="ECO:0000256" key="4">
    <source>
        <dbReference type="ARBA" id="ARBA00004147"/>
    </source>
</evidence>
<evidence type="ECO:0000256" key="49">
    <source>
        <dbReference type="ARBA" id="ARBA00023180"/>
    </source>
</evidence>
<dbReference type="GO" id="GO:0034220">
    <property type="term" value="P:monoatomic ion transmembrane transport"/>
    <property type="evidence" value="ECO:0007669"/>
    <property type="project" value="UniProtKB-KW"/>
</dbReference>
<evidence type="ECO:0000256" key="54">
    <source>
        <dbReference type="ARBA" id="ARBA00023280"/>
    </source>
</evidence>
<evidence type="ECO:0000256" key="21">
    <source>
        <dbReference type="ARBA" id="ARBA00022670"/>
    </source>
</evidence>
<evidence type="ECO:0000256" key="48">
    <source>
        <dbReference type="ARBA" id="ARBA00023163"/>
    </source>
</evidence>
<keyword evidence="11" id="KW-1113">Inhibition of host RLR pathway by virus</keyword>
<keyword evidence="33" id="KW-0862">Zinc</keyword>
<dbReference type="GO" id="GO:0044167">
    <property type="term" value="C:host cell endoplasmic reticulum membrane"/>
    <property type="evidence" value="ECO:0007669"/>
    <property type="project" value="UniProtKB-SubCell"/>
</dbReference>
<keyword evidence="36" id="KW-0946">Virion</keyword>
<dbReference type="InterPro" id="IPR013192">
    <property type="entry name" value="HCV_NS5A_1a"/>
</dbReference>
<feature type="transmembrane region" description="Helical" evidence="63">
    <location>
        <begin position="163"/>
        <end position="185"/>
    </location>
</feature>
<dbReference type="InterPro" id="IPR011492">
    <property type="entry name" value="Flavi_DEAD"/>
</dbReference>
<keyword evidence="13" id="KW-1168">Fusion of virus membrane with host membrane</keyword>
<keyword evidence="15" id="KW-0597">Phosphoprotein</keyword>
<keyword evidence="50" id="KW-1038">Host endoplasmic reticulum</keyword>
<feature type="domain" description="RdRp catalytic" evidence="64">
    <location>
        <begin position="2620"/>
        <end position="2734"/>
    </location>
</feature>
<evidence type="ECO:0000256" key="24">
    <source>
        <dbReference type="ARBA" id="ARBA00022695"/>
    </source>
</evidence>
<evidence type="ECO:0000256" key="16">
    <source>
        <dbReference type="ARBA" id="ARBA00022561"/>
    </source>
</evidence>
<evidence type="ECO:0000256" key="11">
    <source>
        <dbReference type="ARBA" id="ARBA00022482"/>
    </source>
</evidence>
<evidence type="ECO:0000256" key="57">
    <source>
        <dbReference type="ARBA" id="ARBA00023303"/>
    </source>
</evidence>
<keyword evidence="25" id="KW-0479">Metal-binding</keyword>
<feature type="transmembrane region" description="Helical" evidence="63">
    <location>
        <begin position="767"/>
        <end position="787"/>
    </location>
</feature>
<dbReference type="InterPro" id="IPR009003">
    <property type="entry name" value="Peptidase_S1_PA"/>
</dbReference>
<dbReference type="Gene3D" id="2.20.25.210">
    <property type="entry name" value="Hepatitis C NS5A, domain 1B"/>
    <property type="match status" value="1"/>
</dbReference>
<evidence type="ECO:0000256" key="52">
    <source>
        <dbReference type="ARBA" id="ARBA00023258"/>
    </source>
</evidence>
<comment type="catalytic activity">
    <reaction evidence="61">
        <text>ATP + H2O = ADP + phosphate + H(+)</text>
        <dbReference type="Rhea" id="RHEA:13065"/>
        <dbReference type="ChEBI" id="CHEBI:15377"/>
        <dbReference type="ChEBI" id="CHEBI:15378"/>
        <dbReference type="ChEBI" id="CHEBI:30616"/>
        <dbReference type="ChEBI" id="CHEBI:43474"/>
        <dbReference type="ChEBI" id="CHEBI:456216"/>
        <dbReference type="EC" id="3.6.4.13"/>
    </reaction>
</comment>
<keyword evidence="22" id="KW-0808">Transferase</keyword>
<dbReference type="GO" id="GO:0019062">
    <property type="term" value="P:virion attachment to host cell"/>
    <property type="evidence" value="ECO:0007669"/>
    <property type="project" value="UniProtKB-KW"/>
</dbReference>
<evidence type="ECO:0000259" key="67">
    <source>
        <dbReference type="PROSITE" id="PS51822"/>
    </source>
</evidence>
<evidence type="ECO:0000256" key="13">
    <source>
        <dbReference type="ARBA" id="ARBA00022506"/>
    </source>
</evidence>
<comment type="catalytic activity">
    <reaction evidence="1">
        <text>Hydrolysis of four peptide bonds in the viral precursor polyprotein, commonly with Asp or Glu in the P6 position, Cys or Thr in P1 and Ser or Ala in P1'.</text>
        <dbReference type="EC" id="3.4.21.98"/>
    </reaction>
</comment>
<evidence type="ECO:0000313" key="68">
    <source>
        <dbReference type="EMBL" id="AGK41016.1"/>
    </source>
</evidence>
<keyword evidence="38" id="KW-0694">RNA-binding</keyword>
<feature type="transmembrane region" description="Helical" evidence="63">
    <location>
        <begin position="824"/>
        <end position="850"/>
    </location>
</feature>
<comment type="function">
    <text evidence="58">RNA-dependent RNA polymerase that performs primer-template recognition and RNA synthesis during viral replication. Initiates RNA transcription/replication at a flavin adenine dinucleotide (FAD), resulting in a 5'- FAD cap on viral RNAs. In this way, recognition of viral 5' RNA by host pattern recognition receptors can be bypassed, thereby evading activation of antiviral pathways.</text>
</comment>
<keyword evidence="44" id="KW-1072">Activation of host autophagy by virus</keyword>
<evidence type="ECO:0000256" key="59">
    <source>
        <dbReference type="ARBA" id="ARBA00046133"/>
    </source>
</evidence>
<keyword evidence="55" id="KW-0449">Lipoprotein</keyword>
<dbReference type="SMART" id="SM00487">
    <property type="entry name" value="DEXDc"/>
    <property type="match status" value="1"/>
</dbReference>
<evidence type="ECO:0000256" key="32">
    <source>
        <dbReference type="ARBA" id="ARBA00022830"/>
    </source>
</evidence>
<dbReference type="InterPro" id="IPR024347">
    <property type="entry name" value="GB_virus_envelope"/>
</dbReference>
<evidence type="ECO:0000259" key="64">
    <source>
        <dbReference type="PROSITE" id="PS50507"/>
    </source>
</evidence>
<dbReference type="Gene3D" id="2.40.10.120">
    <property type="match status" value="1"/>
</dbReference>
<dbReference type="GO" id="GO:0055036">
    <property type="term" value="C:virion membrane"/>
    <property type="evidence" value="ECO:0007669"/>
    <property type="project" value="UniProtKB-SubCell"/>
</dbReference>
<feature type="region of interest" description="Disordered" evidence="62">
    <location>
        <begin position="2270"/>
        <end position="2290"/>
    </location>
</feature>
<evidence type="ECO:0000256" key="45">
    <source>
        <dbReference type="ARBA" id="ARBA00023065"/>
    </source>
</evidence>
<dbReference type="GO" id="GO:0039694">
    <property type="term" value="P:viral RNA genome replication"/>
    <property type="evidence" value="ECO:0007669"/>
    <property type="project" value="InterPro"/>
</dbReference>
<dbReference type="GO" id="GO:0015267">
    <property type="term" value="F:channel activity"/>
    <property type="evidence" value="ECO:0007669"/>
    <property type="project" value="UniProtKB-KW"/>
</dbReference>
<keyword evidence="35" id="KW-0460">Magnesium</keyword>
<feature type="region of interest" description="Disordered" evidence="62">
    <location>
        <begin position="1659"/>
        <end position="1682"/>
    </location>
</feature>
<dbReference type="GO" id="GO:0046718">
    <property type="term" value="P:symbiont entry into host cell"/>
    <property type="evidence" value="ECO:0007669"/>
    <property type="project" value="UniProtKB-KW"/>
</dbReference>
<evidence type="ECO:0000256" key="58">
    <source>
        <dbReference type="ARBA" id="ARBA00046032"/>
    </source>
</evidence>
<keyword evidence="24" id="KW-0548">Nucleotidyltransferase</keyword>
<evidence type="ECO:0000256" key="47">
    <source>
        <dbReference type="ARBA" id="ARBA00023139"/>
    </source>
</evidence>
<evidence type="ECO:0000256" key="40">
    <source>
        <dbReference type="ARBA" id="ARBA00022986"/>
    </source>
</evidence>
<dbReference type="InterPro" id="IPR038170">
    <property type="entry name" value="NS5A_1a_sf"/>
</dbReference>
<feature type="transmembrane region" description="Helical" evidence="63">
    <location>
        <begin position="694"/>
        <end position="711"/>
    </location>
</feature>
<dbReference type="GO" id="GO:0039545">
    <property type="term" value="P:symbiont-mediated suppression of host cytoplasmic pattern recognition receptor signaling pathway via inhibition of MAVS activity"/>
    <property type="evidence" value="ECO:0007669"/>
    <property type="project" value="UniProtKB-KW"/>
</dbReference>
<keyword evidence="14" id="KW-1170">Fusion of virus membrane with host endosomal membrane</keyword>
<dbReference type="GO" id="GO:0005524">
    <property type="term" value="F:ATP binding"/>
    <property type="evidence" value="ECO:0007669"/>
    <property type="project" value="UniProtKB-KW"/>
</dbReference>
<dbReference type="GO" id="GO:0042025">
    <property type="term" value="C:host cell nucleus"/>
    <property type="evidence" value="ECO:0007669"/>
    <property type="project" value="UniProtKB-SubCell"/>
</dbReference>
<evidence type="ECO:0000256" key="44">
    <source>
        <dbReference type="ARBA" id="ARBA00023050"/>
    </source>
</evidence>
<keyword evidence="54" id="KW-0899">Viral immunoevasion</keyword>
<evidence type="ECO:0000256" key="30">
    <source>
        <dbReference type="ARBA" id="ARBA00022807"/>
    </source>
</evidence>
<keyword evidence="49" id="KW-0325">Glycoprotein</keyword>
<keyword evidence="10" id="KW-0813">Transport</keyword>
<evidence type="ECO:0000256" key="56">
    <source>
        <dbReference type="ARBA" id="ARBA00023296"/>
    </source>
</evidence>
<evidence type="ECO:0000256" key="20">
    <source>
        <dbReference type="ARBA" id="ARBA00022632"/>
    </source>
</evidence>
<dbReference type="InterPro" id="IPR013193">
    <property type="entry name" value="HCV_NS5a_1B_dom"/>
</dbReference>
<evidence type="ECO:0000256" key="25">
    <source>
        <dbReference type="ARBA" id="ARBA00022723"/>
    </source>
</evidence>
<dbReference type="InterPro" id="IPR043128">
    <property type="entry name" value="Rev_trsase/Diguanyl_cyclase"/>
</dbReference>
<evidence type="ECO:0000256" key="35">
    <source>
        <dbReference type="ARBA" id="ARBA00022842"/>
    </source>
</evidence>
<keyword evidence="37" id="KW-1043">Host membrane</keyword>
<keyword evidence="23 63" id="KW-0812">Transmembrane</keyword>
<keyword evidence="46 63" id="KW-0472">Membrane</keyword>
<dbReference type="Pfam" id="PF01538">
    <property type="entry name" value="HCV_NS2"/>
    <property type="match status" value="1"/>
</dbReference>
<dbReference type="GO" id="GO:0003724">
    <property type="term" value="F:RNA helicase activity"/>
    <property type="evidence" value="ECO:0007669"/>
    <property type="project" value="UniProtKB-EC"/>
</dbReference>
<evidence type="ECO:0000256" key="17">
    <source>
        <dbReference type="ARBA" id="ARBA00022562"/>
    </source>
</evidence>
<evidence type="ECO:0000256" key="60">
    <source>
        <dbReference type="ARBA" id="ARBA00047631"/>
    </source>
</evidence>
<dbReference type="InterPro" id="IPR007094">
    <property type="entry name" value="RNA-dir_pol_PSvirus"/>
</dbReference>
<evidence type="ECO:0000256" key="50">
    <source>
        <dbReference type="ARBA" id="ARBA00023184"/>
    </source>
</evidence>
<evidence type="ECO:0000256" key="14">
    <source>
        <dbReference type="ARBA" id="ARBA00022510"/>
    </source>
</evidence>
<dbReference type="InterPro" id="IPR001490">
    <property type="entry name" value="HCV_NS4b"/>
</dbReference>
<evidence type="ECO:0000259" key="66">
    <source>
        <dbReference type="PROSITE" id="PS51693"/>
    </source>
</evidence>
<evidence type="ECO:0000256" key="61">
    <source>
        <dbReference type="ARBA" id="ARBA00047984"/>
    </source>
</evidence>
<evidence type="ECO:0000256" key="37">
    <source>
        <dbReference type="ARBA" id="ARBA00022870"/>
    </source>
</evidence>
<keyword evidence="42" id="KW-0805">Transcription regulation</keyword>
<evidence type="ECO:0000256" key="31">
    <source>
        <dbReference type="ARBA" id="ARBA00022825"/>
    </source>
</evidence>
<dbReference type="Pfam" id="PF12786">
    <property type="entry name" value="GBV-C_env"/>
    <property type="match status" value="1"/>
</dbReference>
<evidence type="ECO:0000256" key="15">
    <source>
        <dbReference type="ARBA" id="ARBA00022553"/>
    </source>
</evidence>
<dbReference type="GO" id="GO:0019028">
    <property type="term" value="C:viral capsid"/>
    <property type="evidence" value="ECO:0007669"/>
    <property type="project" value="UniProtKB-KW"/>
</dbReference>
<dbReference type="Pfam" id="PF02907">
    <property type="entry name" value="Peptidase_S29"/>
    <property type="match status" value="1"/>
</dbReference>
<evidence type="ECO:0000256" key="6">
    <source>
        <dbReference type="ARBA" id="ARBA00004182"/>
    </source>
</evidence>
<dbReference type="CDD" id="cd23203">
    <property type="entry name" value="Pegivirus_RdRp"/>
    <property type="match status" value="1"/>
</dbReference>
<keyword evidence="53" id="KW-0511">Multifunctional enzyme</keyword>
<dbReference type="PROSITE" id="PS50507">
    <property type="entry name" value="RDRP_SSRNA_POS"/>
    <property type="match status" value="1"/>
</dbReference>
<keyword evidence="20" id="KW-1090">Inhibition of host innate immune response by virus</keyword>
<keyword evidence="31" id="KW-0720">Serine protease</keyword>
<comment type="cofactor">
    <cofactor evidence="3">
        <name>Zn(2+)</name>
        <dbReference type="ChEBI" id="CHEBI:29105"/>
    </cofactor>
</comment>
<evidence type="ECO:0000256" key="55">
    <source>
        <dbReference type="ARBA" id="ARBA00023288"/>
    </source>
</evidence>
<dbReference type="InterPro" id="IPR014001">
    <property type="entry name" value="Helicase_ATP-bd"/>
</dbReference>
<keyword evidence="30" id="KW-0788">Thiol protease</keyword>
<evidence type="ECO:0000259" key="65">
    <source>
        <dbReference type="PROSITE" id="PS51192"/>
    </source>
</evidence>
<keyword evidence="40" id="KW-1097">Inhibition of host MAVS by virus</keyword>
<proteinExistence type="predicted"/>
<keyword evidence="19" id="KW-1162">Viral penetration into host cytoplasm</keyword>
<evidence type="ECO:0000256" key="23">
    <source>
        <dbReference type="ARBA" id="ARBA00022692"/>
    </source>
</evidence>
<dbReference type="PROSITE" id="PS51693">
    <property type="entry name" value="HCV_NS2_PRO"/>
    <property type="match status" value="1"/>
</dbReference>
<feature type="domain" description="Helicase ATP-binding" evidence="65">
    <location>
        <begin position="1169"/>
        <end position="1325"/>
    </location>
</feature>
<keyword evidence="12" id="KW-0696">RNA-directed RNA polymerase</keyword>
<keyword evidence="26" id="KW-0547">Nucleotide-binding</keyword>
<dbReference type="SUPFAM" id="SSF50494">
    <property type="entry name" value="Trypsin-like serine proteases"/>
    <property type="match status" value="1"/>
</dbReference>
<keyword evidence="18" id="KW-0945">Host-virus interaction</keyword>
<evidence type="ECO:0000256" key="46">
    <source>
        <dbReference type="ARBA" id="ARBA00023136"/>
    </source>
</evidence>
<evidence type="ECO:0000256" key="39">
    <source>
        <dbReference type="ARBA" id="ARBA00022953"/>
    </source>
</evidence>
<dbReference type="GO" id="GO:0006508">
    <property type="term" value="P:proteolysis"/>
    <property type="evidence" value="ECO:0007669"/>
    <property type="project" value="UniProtKB-KW"/>
</dbReference>
<evidence type="ECO:0000256" key="1">
    <source>
        <dbReference type="ARBA" id="ARBA00001117"/>
    </source>
</evidence>
<evidence type="ECO:0000256" key="43">
    <source>
        <dbReference type="ARBA" id="ARBA00023039"/>
    </source>
</evidence>
<evidence type="ECO:0000256" key="12">
    <source>
        <dbReference type="ARBA" id="ARBA00022484"/>
    </source>
</evidence>
<evidence type="ECO:0000256" key="27">
    <source>
        <dbReference type="ARBA" id="ARBA00022801"/>
    </source>
</evidence>
<feature type="compositionally biased region" description="Acidic residues" evidence="62">
    <location>
        <begin position="2279"/>
        <end position="2290"/>
    </location>
</feature>
<keyword evidence="28" id="KW-1161">Viral attachment to host cell</keyword>
<comment type="cofactor">
    <cofactor evidence="2">
        <name>Mg(2+)</name>
        <dbReference type="ChEBI" id="CHEBI:18420"/>
    </cofactor>
</comment>
<keyword evidence="27" id="KW-0378">Hydrolase</keyword>
<keyword evidence="17" id="KW-1048">Host nucleus</keyword>
<keyword evidence="34" id="KW-0067">ATP-binding</keyword>
<dbReference type="GO" id="GO:0003723">
    <property type="term" value="F:RNA binding"/>
    <property type="evidence" value="ECO:0007669"/>
    <property type="project" value="UniProtKB-KW"/>
</dbReference>
<keyword evidence="39" id="KW-0693">Viral RNA replication</keyword>
<keyword evidence="21" id="KW-0645">Protease</keyword>
<evidence type="ECO:0000256" key="2">
    <source>
        <dbReference type="ARBA" id="ARBA00001946"/>
    </source>
</evidence>
<evidence type="ECO:0000256" key="33">
    <source>
        <dbReference type="ARBA" id="ARBA00022833"/>
    </source>
</evidence>
<evidence type="ECO:0000256" key="34">
    <source>
        <dbReference type="ARBA" id="ARBA00022840"/>
    </source>
</evidence>
<keyword evidence="45" id="KW-0406">Ion transport</keyword>
<evidence type="ECO:0000256" key="22">
    <source>
        <dbReference type="ARBA" id="ARBA00022679"/>
    </source>
</evidence>
<keyword evidence="43" id="KW-1182">Viral ion channel</keyword>
<comment type="subcellular location">
    <subcellularLocation>
        <location evidence="8">Host cytoplasm</location>
        <location evidence="8">Host perinuclear region</location>
    </subcellularLocation>
    <subcellularLocation>
        <location evidence="5">Host endoplasmic reticulum membrane</location>
        <topology evidence="5">Multi-pass membrane protein</topology>
    </subcellularLocation>
    <subcellularLocation>
        <location evidence="7">Host endoplasmic reticulum membrane</location>
        <topology evidence="7">Peripheral membrane protein</topology>
    </subcellularLocation>
    <subcellularLocation>
        <location evidence="4">Host nucleus</location>
    </subcellularLocation>
    <subcellularLocation>
        <location evidence="6">Virion membrane</location>
    </subcellularLocation>
</comment>
<dbReference type="Pfam" id="PF08301">
    <property type="entry name" value="HCV_NS5a_1b"/>
    <property type="match status" value="1"/>
</dbReference>
<dbReference type="InterPro" id="IPR043502">
    <property type="entry name" value="DNA/RNA_pol_sf"/>
</dbReference>
<dbReference type="Pfam" id="PF01006">
    <property type="entry name" value="HCV_NS4a"/>
    <property type="match status" value="1"/>
</dbReference>
<keyword evidence="56" id="KW-1160">Virus entry into host cell</keyword>
<evidence type="ECO:0000256" key="62">
    <source>
        <dbReference type="SAM" id="MobiDB-lite"/>
    </source>
</evidence>
<evidence type="ECO:0000256" key="7">
    <source>
        <dbReference type="ARBA" id="ARBA00004291"/>
    </source>
</evidence>
<evidence type="ECO:0000313" key="69">
    <source>
        <dbReference type="Proteomes" id="UP000144538"/>
    </source>
</evidence>
<dbReference type="InterPro" id="IPR027417">
    <property type="entry name" value="P-loop_NTPase"/>
</dbReference>
<dbReference type="Pfam" id="PF07652">
    <property type="entry name" value="Flavi_DEAD"/>
    <property type="match status" value="1"/>
</dbReference>
<feature type="domain" description="Peptidase S29" evidence="67">
    <location>
        <begin position="983"/>
        <end position="1163"/>
    </location>
</feature>
<dbReference type="GO" id="GO:0017111">
    <property type="term" value="F:ribonucleoside triphosphate phosphatase activity"/>
    <property type="evidence" value="ECO:0007669"/>
    <property type="project" value="UniProtKB-EC"/>
</dbReference>
<keyword evidence="48" id="KW-0804">Transcription</keyword>
<dbReference type="Gene3D" id="3.40.50.300">
    <property type="entry name" value="P-loop containing nucleotide triphosphate hydrolases"/>
    <property type="match status" value="2"/>
</dbReference>
<protein>
    <recommendedName>
        <fullName evidence="9">Genome polyprotein</fullName>
    </recommendedName>
</protein>
<keyword evidence="29" id="KW-0347">Helicase</keyword>
<keyword evidence="57" id="KW-0407">Ion channel</keyword>
<sequence>MALWWIFVLPLVGGVLTPASHACLQGGIYYLSNCCNRDEISACFPGGCLVAIGCTVCSDTCWDLYSPGVATRPGAKPGELVGQLGWAVRPLVTAAYAAGVLGLGEPFSLGLLVGGLFSRELWPLPNTTCVRSCDFEIQSAAWQFWEEVKESMWTVEWALELPWYFWQGILSCGFVVMAIVVLLVLEQRLVMAILVVLLSGMALADVPVGRSAYGCQCHVDGSIEHVPGLTPGYRGNSSVVCSCPFGQTFWVPHLCHGFTWRHGRASGSWYNMPYHCPERVQGSLKLGCRWGSVQWWQHIGSETSIHELVPGSAVCSLYALGSTDRPHAWTDFLVQHGLPCVTCVLDRREPFCKDCVRDCWETTADKRLTFEACGIGGRVTSTLWAHTVTGGVESAVRTPPGEAPRHKSVYGFGVSEAFILHSTNYTVVELGGYWHAIACPYHPVATLLPRRMPGRPVNACLSATPRQNTLTAFSAWAPGGFYEPVFRECNWRSSLGVPVCRGYAYDAPAGRAGFIRVRGQWQQTDRGASMSHPKWLLTDFLAVLVLLMKLSEARLVPLVVIVLWWWFNREVSAAPRTIIHVNVTGSAPPMPTWKDPTIKVPTCPPNASDMGDAAWLWLCYGEQNGREVVNTVLKSTSKGARTVWGGLWAAWEKVRNLGNGLRWLAQVGDFLPVVDAAVSPDIVAAPLLGWAADQSWFTGLLAFLNVMVYWHNIGGARLAALVAGHLARGALPLVVLIAASISRHKCSVLGLRICFTVDEGSYEWADIWWAIAGVVSWGALTLGLVTYGGRQAKLRWYAVWCRLYQGLRRRVADSPIGVCGRNRLLGWLWMAAAWAYPTTVVDVVVILILLCGLLDCVDYVLETAIVTTVNPARAAVVLDALVGCRDWAAVRWFVDRLERRGVRLFAHMGHVTRTTAARLRELGMALEPVSVRPIDCEIVRDTARTLSCGDSVRGKCVVARRGDEVLIGALGGVDQLPPGFVPAAPVVVRSRGKGFFSVVKTSMTGKDEAEHQGSVVVLGTATTRSMGTCVAGVMYTTYHGSNARAMAGPVGPVNPRWWSPGDDVAVYPLPNGATCLEPCKCQPTSCWVIRNDGALCHGTLSKTVELDLPAEVSDFRGSSGSPVLCDEGHAIGMLVAVLHRGNRVTGVRFTKPWETLPQEAKAAQEAPPVPGRSGYKEAPLFLPTGSGKSTRVPNEYAKAGHKVLVLNPSIATTRAMGPYMEKLAGKHPSVYCGHDATAYSRTTDSNLTYCTYGRFLANPRRYLKGMDVVICDECHVTDPVAVLGMGKARMLARECRVRLLLFATATPPGVPMTPHESIREEALGVDGEVTFYGHKLPISRYTTGRHIFFCHSKLECNRLAAALTGAGCQAVTYYRGGENPIPDGDVCVAATDALSTGYTGNFDTVTDCGLVVEEVVEVTLDPTITVSLRTVPAPAELRMQRRGRCGRGKAGTYYHAISGSAPAGTIRSGVLWSAVEAGLVWYNMEPDVTADVLKVFDQCPYTGAVTASIGEAVNFFAGLSQFKSNPHVSWAKSKNHQWPLLVGVQRMMCQEAEAAGPAEGPEWRGLQGKNPVPLLCRWGAQVPDKLAPHHIVDDLQARLGVAEGYSPCYAGPILLVGLAVAGGAILAHWTGNLVVVTSWKVNGGGNPLLEQHWRGVPTSTPLPAVQVPPKDGKTADEGEQAPADARVNVEAVELLETSCGWGAVSSAFGHIGGMAKTAATHASQVAGSAAAHADALWQQWSAGQFVAPTVVAAHESAPSLMQTLDRGFTTVWDNVFASGKNIMVALAAAYGARRNPPIAVGASFLLGLQASSLLHVRLAAALLLGSAGTMLGDPATGLSMAGAYFAGGSMTASWVNVIVAVIGGWEGAVNAASLVFDLLAGKAEPKDCWCILSCLASPGASVAGVALGLLLWSMKRGVGDEWVNRLLTLLPRSSVIPDDYFVKTEYVDRVSGILRKLSLTRWLFTLVQKPEIDSETVCGSMIYDFLDYLVRTGRALLRKVKTILPRFALPLVSCEAGWTGGWVGTGHLEARCSCGCVVTGEIIDGKLEAHYSSILCANYLLGGVPVGVMGSAGGAVPDVGTEGRQTYQIGPKGWLEVEWNGRTVVVVATNEFHLSASAVRRAVRGPVMYVDNRAVHWDCPVYRPQMVYRAGQMVAVDGERRRLPFTLTVGPIAKPERADDPDMPPLEPTEDEELECARKKAIEAIASCLPEKDEAAALAALNALEEAAASLLPHIPVIMGDQCDHPDPEEVELQIDTATWQALSTYMPAEVELPPPPEIPDDVEDAGDASEAETCSFESISLSDSESDTASTSPLLPVASKLPKAARGALRRMFGGAKKVVHFRQCCCDSRSASKAFPLGVSVKEAAAALGFDLPNHRFVDVFGGVIQPEDTMCTVVGTDIHVTCEMRDEVTVSYSYVWSGAPLGCGRHVPPPMTRPIGTHLTCDTTKVYVTDPDRAAERAAKVTLWRPKRNYDKTYQRVVDEAKAVAGKTKSHGWSYDEAIARVRPKAGLGYGSTVSVPALKTPAGREAVNATINKIRNGIEVPFTFTCKREVFFTNTTRKPPRFICHPPLDFRVAEKMILGDPGVVAKAILGKAYAFQYTPNQKVKRLVEMWQEKQHPRCITVDASCFDSTITEEDMRVECDIFSLASDQPDLVRALSEYYIAGPMVTPDGVPIGYRRCRASGVLTTSSGNSITCYLKVKAACLRVGLQQPEFLIAGDDCLIVYEDDGKDYTTVLKEALGDYGYRCEPKAHASLDTAETCSAYLAECNAGGERRWWMSCDMRKPLARAAFEYSDPIASALGTILLYPWHPITRYVLIPHVLIMAFRGGGTPDELVACQVAGNTYRFPLKLLPQILVSLHGPACLRVTTDSTKTRMEAGSALRDLGMKTLPYYRKRAGTVRTRLLRGGQGWGRLARALLWHPGLKEHPPDVRALPGFKFLTPYDHDDVVVRVTKSTWWTRLRSFLACLFVLGVSLV</sequence>
<dbReference type="GO" id="GO:0004252">
    <property type="term" value="F:serine-type endopeptidase activity"/>
    <property type="evidence" value="ECO:0007669"/>
    <property type="project" value="InterPro"/>
</dbReference>
<evidence type="ECO:0000256" key="19">
    <source>
        <dbReference type="ARBA" id="ARBA00022595"/>
    </source>
</evidence>
<comment type="catalytic activity">
    <reaction evidence="60">
        <text>a ribonucleoside 5'-triphosphate + H2O = a ribonucleoside 5'-diphosphate + phosphate + H(+)</text>
        <dbReference type="Rhea" id="RHEA:23680"/>
        <dbReference type="ChEBI" id="CHEBI:15377"/>
        <dbReference type="ChEBI" id="CHEBI:15378"/>
        <dbReference type="ChEBI" id="CHEBI:43474"/>
        <dbReference type="ChEBI" id="CHEBI:57930"/>
        <dbReference type="ChEBI" id="CHEBI:61557"/>
        <dbReference type="EC" id="3.6.1.15"/>
    </reaction>
</comment>
<evidence type="ECO:0000256" key="5">
    <source>
        <dbReference type="ARBA" id="ARBA00004153"/>
    </source>
</evidence>
<dbReference type="InterPro" id="IPR002518">
    <property type="entry name" value="HCV_NS2"/>
</dbReference>
<dbReference type="GO" id="GO:0044220">
    <property type="term" value="C:host cell perinuclear region of cytoplasm"/>
    <property type="evidence" value="ECO:0007669"/>
    <property type="project" value="UniProtKB-SubCell"/>
</dbReference>
<evidence type="ECO:0000256" key="36">
    <source>
        <dbReference type="ARBA" id="ARBA00022844"/>
    </source>
</evidence>
<keyword evidence="16" id="KW-0167">Capsid protein</keyword>
<dbReference type="PROSITE" id="PS51822">
    <property type="entry name" value="HV_PV_NS3_PRO"/>
    <property type="match status" value="1"/>
</dbReference>
<dbReference type="Gene3D" id="2.40.10.10">
    <property type="entry name" value="Trypsin-like serine proteases"/>
    <property type="match status" value="1"/>
</dbReference>
<dbReference type="PROSITE" id="PS51192">
    <property type="entry name" value="HELICASE_ATP_BIND_1"/>
    <property type="match status" value="1"/>
</dbReference>
<evidence type="ECO:0000256" key="3">
    <source>
        <dbReference type="ARBA" id="ARBA00001947"/>
    </source>
</evidence>
<evidence type="ECO:0000256" key="26">
    <source>
        <dbReference type="ARBA" id="ARBA00022741"/>
    </source>
</evidence>
<evidence type="ECO:0000256" key="18">
    <source>
        <dbReference type="ARBA" id="ARBA00022581"/>
    </source>
</evidence>
<comment type="function">
    <text evidence="59">Cysteine protease required for the proteolytic auto-cleavage between the non-structural proteins NS2 and NS3. The N-terminus of NS3 is required for the function of NS2 protease (active region NS2-3). Promotes the initiation of viral particle assembly by mediating the interaction between structural and non-structural proteins.</text>
</comment>
<keyword evidence="32" id="KW-1114">Inhibition of host interferon signaling pathway by virus</keyword>
<evidence type="ECO:0000256" key="8">
    <source>
        <dbReference type="ARBA" id="ARBA00004407"/>
    </source>
</evidence>
<keyword evidence="51" id="KW-1035">Host cytoplasm</keyword>
<organism evidence="68 69">
    <name type="scientific">Bat pegivirus</name>
    <dbReference type="NCBI Taxonomy" id="1112699"/>
    <lineage>
        <taxon>Viruses</taxon>
        <taxon>Riboviria</taxon>
        <taxon>Orthornavirae</taxon>
        <taxon>Kitrinoviricota</taxon>
        <taxon>Flasuviricetes</taxon>
        <taxon>Amarillovirales</taxon>
        <taxon>Flaviviridae</taxon>
        <taxon>Pegivirus</taxon>
        <taxon>Pegivirus pteropi</taxon>
    </lineage>
</organism>
<dbReference type="GO" id="GO:0008270">
    <property type="term" value="F:zinc ion binding"/>
    <property type="evidence" value="ECO:0007669"/>
    <property type="project" value="InterPro"/>
</dbReference>
<evidence type="ECO:0000256" key="53">
    <source>
        <dbReference type="ARBA" id="ARBA00023268"/>
    </source>
</evidence>
<feature type="domain" description="Peptidase C18" evidence="66">
    <location>
        <begin position="858"/>
        <end position="983"/>
    </location>
</feature>
<dbReference type="GO" id="GO:0039520">
    <property type="term" value="P:symbiont-mediated activation of host autophagy"/>
    <property type="evidence" value="ECO:0007669"/>
    <property type="project" value="UniProtKB-KW"/>
</dbReference>
<evidence type="ECO:0000256" key="28">
    <source>
        <dbReference type="ARBA" id="ARBA00022804"/>
    </source>
</evidence>
<dbReference type="InterPro" id="IPR043504">
    <property type="entry name" value="Peptidase_S1_PA_chymotrypsin"/>
</dbReference>
<evidence type="ECO:0000256" key="38">
    <source>
        <dbReference type="ARBA" id="ARBA00022884"/>
    </source>
</evidence>
<reference evidence="68 69" key="1">
    <citation type="journal article" date="2013" name="Proc. Natl. Acad. Sci. U.S.A.">
        <title>Bats are a major natural reservoir for hepaciviruses and pegiviruses.</title>
        <authorList>
            <person name="Quan P.L."/>
            <person name="Firth C."/>
            <person name="Conte J.M."/>
            <person name="Williams S.H."/>
            <person name="Zambrana-Torrelio C.M."/>
            <person name="Anthony S.J."/>
            <person name="Ellison J.A."/>
            <person name="Gilbert A.T."/>
            <person name="Kuzmin I.V."/>
            <person name="Niezgoda M."/>
            <person name="Osinubi M.O."/>
            <person name="Recuenco S."/>
            <person name="Markotter W."/>
            <person name="Breiman R.F."/>
            <person name="Kalemba L."/>
            <person name="Malekani J."/>
            <person name="Lindblade K.A."/>
            <person name="Rostal M.K."/>
            <person name="Ojeda-Flores R."/>
            <person name="Suzan G."/>
            <person name="Davis L.B."/>
            <person name="Blau D.M."/>
            <person name="Ogunkoya A.B."/>
            <person name="Alvarez Castillo D.A."/>
            <person name="Moran D."/>
            <person name="Ngam S."/>
            <person name="Akaibe D."/>
            <person name="Agwanda B."/>
            <person name="Briese T."/>
            <person name="Epstein J.H."/>
            <person name="Daszak P."/>
            <person name="Rupprecht C.E."/>
            <person name="Holmes E.C."/>
            <person name="Lipkin W.I."/>
        </authorList>
    </citation>
    <scope>NUCLEOTIDE SEQUENCE [LARGE SCALE GENOMIC DNA]</scope>
    <source>
        <strain evidence="68">PDB-838</strain>
    </source>
</reference>
<keyword evidence="41 63" id="KW-1133">Transmembrane helix</keyword>
<name>M9ZU40_9FLAV</name>
<evidence type="ECO:0000256" key="63">
    <source>
        <dbReference type="SAM" id="Phobius"/>
    </source>
</evidence>